<evidence type="ECO:0000256" key="5">
    <source>
        <dbReference type="ARBA" id="ARBA00022692"/>
    </source>
</evidence>
<dbReference type="InterPro" id="IPR000531">
    <property type="entry name" value="Beta-barrel_TonB"/>
</dbReference>
<evidence type="ECO:0000256" key="10">
    <source>
        <dbReference type="RuleBase" id="RU003357"/>
    </source>
</evidence>
<reference evidence="14 15" key="1">
    <citation type="submission" date="2019-02" db="EMBL/GenBank/DDBJ databases">
        <title>Closed genome of Sporomusa termitida DSM 4440.</title>
        <authorList>
            <person name="Poehlein A."/>
            <person name="Daniel R."/>
        </authorList>
    </citation>
    <scope>NUCLEOTIDE SEQUENCE [LARGE SCALE GENOMIC DNA]</scope>
    <source>
        <strain evidence="14 15">DSM 4440</strain>
    </source>
</reference>
<evidence type="ECO:0000256" key="1">
    <source>
        <dbReference type="ARBA" id="ARBA00004571"/>
    </source>
</evidence>
<evidence type="ECO:0000256" key="3">
    <source>
        <dbReference type="ARBA" id="ARBA00022448"/>
    </source>
</evidence>
<dbReference type="Pfam" id="PF07715">
    <property type="entry name" value="Plug"/>
    <property type="match status" value="1"/>
</dbReference>
<keyword evidence="5 9" id="KW-0812">Transmembrane</keyword>
<dbReference type="Proteomes" id="UP000320776">
    <property type="component" value="Chromosome"/>
</dbReference>
<dbReference type="GO" id="GO:0038023">
    <property type="term" value="F:signaling receptor activity"/>
    <property type="evidence" value="ECO:0007669"/>
    <property type="project" value="InterPro"/>
</dbReference>
<feature type="domain" description="TonB-dependent receptor-like beta-barrel" evidence="12">
    <location>
        <begin position="289"/>
        <end position="714"/>
    </location>
</feature>
<name>A0A517DYF8_9FIRM</name>
<evidence type="ECO:0000256" key="4">
    <source>
        <dbReference type="ARBA" id="ARBA00022452"/>
    </source>
</evidence>
<accession>A0A517DYF8</accession>
<keyword evidence="8 9" id="KW-0998">Cell outer membrane</keyword>
<evidence type="ECO:0000256" key="11">
    <source>
        <dbReference type="SAM" id="SignalP"/>
    </source>
</evidence>
<dbReference type="Pfam" id="PF00593">
    <property type="entry name" value="TonB_dep_Rec_b-barrel"/>
    <property type="match status" value="1"/>
</dbReference>
<protein>
    <submittedName>
        <fullName evidence="14">Ferrichrome receptor FcuA</fullName>
    </submittedName>
</protein>
<evidence type="ECO:0000256" key="7">
    <source>
        <dbReference type="ARBA" id="ARBA00023136"/>
    </source>
</evidence>
<keyword evidence="14" id="KW-0675">Receptor</keyword>
<keyword evidence="7 9" id="KW-0472">Membrane</keyword>
<dbReference type="PROSITE" id="PS52016">
    <property type="entry name" value="TONB_DEPENDENT_REC_3"/>
    <property type="match status" value="1"/>
</dbReference>
<dbReference type="InterPro" id="IPR037066">
    <property type="entry name" value="Plug_dom_sf"/>
</dbReference>
<dbReference type="GO" id="GO:0015891">
    <property type="term" value="P:siderophore transport"/>
    <property type="evidence" value="ECO:0007669"/>
    <property type="project" value="InterPro"/>
</dbReference>
<comment type="similarity">
    <text evidence="2 9 10">Belongs to the TonB-dependent receptor family.</text>
</comment>
<dbReference type="CDD" id="cd01347">
    <property type="entry name" value="ligand_gated_channel"/>
    <property type="match status" value="1"/>
</dbReference>
<feature type="chain" id="PRO_5038641834" evidence="11">
    <location>
        <begin position="30"/>
        <end position="745"/>
    </location>
</feature>
<evidence type="ECO:0000256" key="9">
    <source>
        <dbReference type="PROSITE-ProRule" id="PRU01360"/>
    </source>
</evidence>
<keyword evidence="15" id="KW-1185">Reference proteome</keyword>
<evidence type="ECO:0000313" key="15">
    <source>
        <dbReference type="Proteomes" id="UP000320776"/>
    </source>
</evidence>
<keyword evidence="6 10" id="KW-0798">TonB box</keyword>
<dbReference type="PANTHER" id="PTHR32552:SF82">
    <property type="entry name" value="FCUA PROTEIN"/>
    <property type="match status" value="1"/>
</dbReference>
<dbReference type="NCBIfam" id="TIGR01783">
    <property type="entry name" value="TonB-siderophor"/>
    <property type="match status" value="1"/>
</dbReference>
<dbReference type="RefSeq" id="WP_144351768.1">
    <property type="nucleotide sequence ID" value="NZ_CP036259.1"/>
</dbReference>
<dbReference type="KEGG" id="sted:SPTER_37980"/>
<feature type="signal peptide" evidence="11">
    <location>
        <begin position="1"/>
        <end position="29"/>
    </location>
</feature>
<dbReference type="PANTHER" id="PTHR32552">
    <property type="entry name" value="FERRICHROME IRON RECEPTOR-RELATED"/>
    <property type="match status" value="1"/>
</dbReference>
<keyword evidence="4 9" id="KW-1134">Transmembrane beta strand</keyword>
<dbReference type="InterPro" id="IPR012910">
    <property type="entry name" value="Plug_dom"/>
</dbReference>
<organism evidence="14 15">
    <name type="scientific">Sporomusa termitida</name>
    <dbReference type="NCBI Taxonomy" id="2377"/>
    <lineage>
        <taxon>Bacteria</taxon>
        <taxon>Bacillati</taxon>
        <taxon>Bacillota</taxon>
        <taxon>Negativicutes</taxon>
        <taxon>Selenomonadales</taxon>
        <taxon>Sporomusaceae</taxon>
        <taxon>Sporomusa</taxon>
    </lineage>
</organism>
<evidence type="ECO:0000259" key="13">
    <source>
        <dbReference type="Pfam" id="PF07715"/>
    </source>
</evidence>
<gene>
    <name evidence="14" type="primary">fcuA_2</name>
    <name evidence="14" type="ORF">SPTER_37980</name>
</gene>
<dbReference type="GO" id="GO:0009279">
    <property type="term" value="C:cell outer membrane"/>
    <property type="evidence" value="ECO:0007669"/>
    <property type="project" value="UniProtKB-SubCell"/>
</dbReference>
<dbReference type="Gene3D" id="2.40.170.20">
    <property type="entry name" value="TonB-dependent receptor, beta-barrel domain"/>
    <property type="match status" value="1"/>
</dbReference>
<dbReference type="InterPro" id="IPR010105">
    <property type="entry name" value="TonB_sidphr_rcpt"/>
</dbReference>
<keyword evidence="3 9" id="KW-0813">Transport</keyword>
<evidence type="ECO:0000256" key="6">
    <source>
        <dbReference type="ARBA" id="ARBA00023077"/>
    </source>
</evidence>
<evidence type="ECO:0000259" key="12">
    <source>
        <dbReference type="Pfam" id="PF00593"/>
    </source>
</evidence>
<keyword evidence="11" id="KW-0732">Signal</keyword>
<feature type="domain" description="TonB-dependent receptor plug" evidence="13">
    <location>
        <begin position="99"/>
        <end position="192"/>
    </location>
</feature>
<dbReference type="InterPro" id="IPR036942">
    <property type="entry name" value="Beta-barrel_TonB_sf"/>
</dbReference>
<dbReference type="EMBL" id="CP036259">
    <property type="protein sequence ID" value="QDR82373.1"/>
    <property type="molecule type" value="Genomic_DNA"/>
</dbReference>
<comment type="subcellular location">
    <subcellularLocation>
        <location evidence="1 9">Cell outer membrane</location>
        <topology evidence="1 9">Multi-pass membrane protein</topology>
    </subcellularLocation>
</comment>
<dbReference type="GO" id="GO:0015344">
    <property type="term" value="F:siderophore uptake transmembrane transporter activity"/>
    <property type="evidence" value="ECO:0007669"/>
    <property type="project" value="TreeGrafter"/>
</dbReference>
<evidence type="ECO:0000313" key="14">
    <source>
        <dbReference type="EMBL" id="QDR82373.1"/>
    </source>
</evidence>
<sequence>MKNNLSLARKRLLYALIGSSLFWHTPAIASAEDTAGAVTATGQTDPQAASAAETTAGKREFTLEMIEVTAMRSRDLPSVYAGGQVARGARLGLLGNVDIMNAPFSITSYTAQMIENRQARTISEVLSNDASVRDATSNGHTIENFRIRGFTVNSYDLGFDGMFGLAPISHVPTEFLERVELLRGPSALLYGMPPNGSLGGTINLVPKRAAEEPLTRFTMDYTSDSQLGAHLDIGRRFGQNNEWGIRVNGVYRDGDTDISGQSKKRELGAVGLDYRGERWRASLDAYYSKENSSGGTLADYYFNTDITSVPSAPDPSTNLFAGTWGWIENKGVAARGEYDINDKLTAYAGLGTANYDFSGYMMSTHAKGIDALGNYSAVTTYTTGYTDIVSAEAGLRGRFQTGAVSHQVVLSATSLSLERGQVFKEGAAYPSNIYNPATLVFAADPGSPSKVAESDLTGVALTDTLSFSQDKYRLTLGVRNQRVNTKNFNSSTGAITARYDKSAVTPAIALVVKPWAAPVSLYANYIEGLSSGSTVTDTTASNYGHVFAPFKTKQIETGVKWDAGDYAHTLSLFQITRPSVIADRSTSVTTYKQDGEQRNRGVEWNVFGQINRDWRILGGVSFLRGVTTHTANGTYDGNTAFGTPKWQSNLGFEWDAPNVSGLTLSTRAVYTGPQYSNSANTMQIPSWIRYDVGARYVTKVNGQPVAFRFTVENVLDKNYWSGCFSDGYLTLGSGRTFKLSTTIDL</sequence>
<dbReference type="OrthoDB" id="9775095at2"/>
<evidence type="ECO:0000256" key="8">
    <source>
        <dbReference type="ARBA" id="ARBA00023237"/>
    </source>
</evidence>
<dbReference type="InterPro" id="IPR039426">
    <property type="entry name" value="TonB-dep_rcpt-like"/>
</dbReference>
<dbReference type="Gene3D" id="2.170.130.10">
    <property type="entry name" value="TonB-dependent receptor, plug domain"/>
    <property type="match status" value="1"/>
</dbReference>
<dbReference type="AlphaFoldDB" id="A0A517DYF8"/>
<evidence type="ECO:0000256" key="2">
    <source>
        <dbReference type="ARBA" id="ARBA00009810"/>
    </source>
</evidence>
<proteinExistence type="inferred from homology"/>
<dbReference type="SUPFAM" id="SSF56935">
    <property type="entry name" value="Porins"/>
    <property type="match status" value="1"/>
</dbReference>